<keyword evidence="2" id="KW-1185">Reference proteome</keyword>
<dbReference type="RefSeq" id="WP_238184326.1">
    <property type="nucleotide sequence ID" value="NZ_BPRB01000243.1"/>
</dbReference>
<gene>
    <name evidence="1" type="ORF">MPOCJGCO_3891</name>
</gene>
<proteinExistence type="predicted"/>
<name>A0ABQ4U2S6_9HYPH</name>
<protein>
    <submittedName>
        <fullName evidence="1">Uncharacterized protein</fullName>
    </submittedName>
</protein>
<organism evidence="1 2">
    <name type="scientific">Methylobacterium trifolii</name>
    <dbReference type="NCBI Taxonomy" id="1003092"/>
    <lineage>
        <taxon>Bacteria</taxon>
        <taxon>Pseudomonadati</taxon>
        <taxon>Pseudomonadota</taxon>
        <taxon>Alphaproteobacteria</taxon>
        <taxon>Hyphomicrobiales</taxon>
        <taxon>Methylobacteriaceae</taxon>
        <taxon>Methylobacterium</taxon>
    </lineage>
</organism>
<reference evidence="1" key="2">
    <citation type="submission" date="2021-08" db="EMBL/GenBank/DDBJ databases">
        <authorList>
            <person name="Tani A."/>
            <person name="Ola A."/>
            <person name="Ogura Y."/>
            <person name="Katsura K."/>
            <person name="Hayashi T."/>
        </authorList>
    </citation>
    <scope>NUCLEOTIDE SEQUENCE</scope>
    <source>
        <strain evidence="1">DSM 23632</strain>
    </source>
</reference>
<comment type="caution">
    <text evidence="1">The sequence shown here is derived from an EMBL/GenBank/DDBJ whole genome shotgun (WGS) entry which is preliminary data.</text>
</comment>
<dbReference type="EMBL" id="BPRB01000243">
    <property type="protein sequence ID" value="GJE61765.1"/>
    <property type="molecule type" value="Genomic_DNA"/>
</dbReference>
<evidence type="ECO:0000313" key="2">
    <source>
        <dbReference type="Proteomes" id="UP001055057"/>
    </source>
</evidence>
<accession>A0ABQ4U2S6</accession>
<reference evidence="1" key="1">
    <citation type="journal article" date="2021" name="Front. Microbiol.">
        <title>Comprehensive Comparative Genomics and Phenotyping of Methylobacterium Species.</title>
        <authorList>
            <person name="Alessa O."/>
            <person name="Ogura Y."/>
            <person name="Fujitani Y."/>
            <person name="Takami H."/>
            <person name="Hayashi T."/>
            <person name="Sahin N."/>
            <person name="Tani A."/>
        </authorList>
    </citation>
    <scope>NUCLEOTIDE SEQUENCE</scope>
    <source>
        <strain evidence="1">DSM 23632</strain>
    </source>
</reference>
<evidence type="ECO:0000313" key="1">
    <source>
        <dbReference type="EMBL" id="GJE61765.1"/>
    </source>
</evidence>
<dbReference type="Proteomes" id="UP001055057">
    <property type="component" value="Unassembled WGS sequence"/>
</dbReference>
<sequence length="67" mass="7154">MSASAAPSLLPTPIDPWRADIEVIPPHASPCRYQTPARWAAIRGSALDVLDRFGAEAARLGWTAAGR</sequence>